<evidence type="ECO:0000313" key="7">
    <source>
        <dbReference type="RefSeq" id="XP_011072859.1"/>
    </source>
</evidence>
<dbReference type="RefSeq" id="XP_011072856.1">
    <property type="nucleotide sequence ID" value="XM_011074554.2"/>
</dbReference>
<accession>A0A6I9SU09</accession>
<dbReference type="OrthoDB" id="2020741at2759"/>
<evidence type="ECO:0000313" key="9">
    <source>
        <dbReference type="RefSeq" id="XP_020548728.1"/>
    </source>
</evidence>
<gene>
    <name evidence="3 4 5 6 7 8 9 10" type="primary">LOC105157978</name>
</gene>
<feature type="coiled-coil region" evidence="1">
    <location>
        <begin position="198"/>
        <end position="239"/>
    </location>
</feature>
<keyword evidence="1" id="KW-0175">Coiled coil</keyword>
<dbReference type="Gramene" id="SIN_1017443.t">
    <property type="protein sequence ID" value="SIN_1017443.t"/>
    <property type="gene ID" value="SIN_1017443"/>
</dbReference>
<feature type="coiled-coil region" evidence="1">
    <location>
        <begin position="23"/>
        <end position="92"/>
    </location>
</feature>
<dbReference type="RefSeq" id="XP_020548728.1">
    <property type="nucleotide sequence ID" value="XM_020693069.1"/>
</dbReference>
<dbReference type="RefSeq" id="XP_011072855.1">
    <property type="nucleotide sequence ID" value="XM_011074553.2"/>
</dbReference>
<proteinExistence type="predicted"/>
<dbReference type="RefSeq" id="XP_020548729.1">
    <property type="nucleotide sequence ID" value="XM_020693070.1"/>
</dbReference>
<dbReference type="RefSeq" id="XP_011072858.1">
    <property type="nucleotide sequence ID" value="XM_011074556.2"/>
</dbReference>
<evidence type="ECO:0000313" key="5">
    <source>
        <dbReference type="RefSeq" id="XP_011072857.1"/>
    </source>
</evidence>
<evidence type="ECO:0000313" key="8">
    <source>
        <dbReference type="RefSeq" id="XP_020548727.1"/>
    </source>
</evidence>
<sequence>MLYLQMSGRLSGVSESSLDADELLEIRERFNELTKEKEMLRDSKSQSFDLIRKLEFHVKTLSKSREEDKKHIADLERELSNCSQEIDYLQDQLNMRNLDLNCLGEQVCSLQLKLSDMEDLAEEVGRLRAQMKISEPEKLFLVQDIEDKGVLIRYSASRIETLEESISSMALEYQCEIESTKLESIALEHTLFETKKLLEERTQENSRMNELIQDLELQLQEANKVIQGLDKENKDLNGKLQKSDMNTKAFVRKVEEQFHEWYGENNDQSSSELEKDLSHTCSTYGNLLGPLLFKLAIPRPSEADLRNKVAEMSRQIDDYECLIRQLKEEVREERLKAKEEVEDLAQEMAELRYQLTSLLDEEYKRRASIEQISLQRIAELEAQIAKERQKSISSQDLIVRKS</sequence>
<keyword evidence="2" id="KW-1185">Reference proteome</keyword>
<dbReference type="KEGG" id="sind:105157978"/>
<dbReference type="RefSeq" id="XP_020548727.1">
    <property type="nucleotide sequence ID" value="XM_020693068.1"/>
</dbReference>
<dbReference type="RefSeq" id="XP_011072857.1">
    <property type="nucleotide sequence ID" value="XM_011074555.2"/>
</dbReference>
<dbReference type="Proteomes" id="UP000504604">
    <property type="component" value="Linkage group LG3"/>
</dbReference>
<dbReference type="PANTHER" id="PTHR36390:SF1">
    <property type="entry name" value="MYOSIN HEAVY CHAIN-LIKE PROTEIN"/>
    <property type="match status" value="1"/>
</dbReference>
<evidence type="ECO:0000313" key="6">
    <source>
        <dbReference type="RefSeq" id="XP_011072858.1"/>
    </source>
</evidence>
<reference evidence="5 7" key="1">
    <citation type="submission" date="2022-04" db="UniProtKB">
        <authorList>
            <consortium name="RefSeq"/>
        </authorList>
    </citation>
    <scope>IDENTIFICATION</scope>
</reference>
<evidence type="ECO:0000313" key="4">
    <source>
        <dbReference type="RefSeq" id="XP_011072856.1"/>
    </source>
</evidence>
<dbReference type="RefSeq" id="XP_011072859.1">
    <property type="nucleotide sequence ID" value="XM_011074557.2"/>
</dbReference>
<evidence type="ECO:0000313" key="3">
    <source>
        <dbReference type="RefSeq" id="XP_011072855.1"/>
    </source>
</evidence>
<evidence type="ECO:0000313" key="10">
    <source>
        <dbReference type="RefSeq" id="XP_020548729.1"/>
    </source>
</evidence>
<dbReference type="PANTHER" id="PTHR36390">
    <property type="entry name" value="MYOSIN HEAVY CHAIN-LIKE PROTEIN"/>
    <property type="match status" value="1"/>
</dbReference>
<evidence type="ECO:0000313" key="2">
    <source>
        <dbReference type="Proteomes" id="UP000504604"/>
    </source>
</evidence>
<name>A0A6I9SU09_SESIN</name>
<evidence type="ECO:0000256" key="1">
    <source>
        <dbReference type="SAM" id="Coils"/>
    </source>
</evidence>
<protein>
    <submittedName>
        <fullName evidence="3 4">Paramyosin isoform X1</fullName>
    </submittedName>
</protein>
<feature type="coiled-coil region" evidence="1">
    <location>
        <begin position="302"/>
        <end position="390"/>
    </location>
</feature>
<dbReference type="AlphaFoldDB" id="A0A6I9SU09"/>
<organism evidence="5">
    <name type="scientific">Sesamum indicum</name>
    <name type="common">Oriental sesame</name>
    <name type="synonym">Sesamum orientale</name>
    <dbReference type="NCBI Taxonomy" id="4182"/>
    <lineage>
        <taxon>Eukaryota</taxon>
        <taxon>Viridiplantae</taxon>
        <taxon>Streptophyta</taxon>
        <taxon>Embryophyta</taxon>
        <taxon>Tracheophyta</taxon>
        <taxon>Spermatophyta</taxon>
        <taxon>Magnoliopsida</taxon>
        <taxon>eudicotyledons</taxon>
        <taxon>Gunneridae</taxon>
        <taxon>Pentapetalae</taxon>
        <taxon>asterids</taxon>
        <taxon>lamiids</taxon>
        <taxon>Lamiales</taxon>
        <taxon>Pedaliaceae</taxon>
        <taxon>Sesamum</taxon>
    </lineage>
</organism>
<dbReference type="GeneID" id="105157978"/>